<reference evidence="2" key="1">
    <citation type="submission" date="2022-06" db="EMBL/GenBank/DDBJ databases">
        <authorList>
            <person name="Dietemann V."/>
            <person name="Ory F."/>
            <person name="Dainat B."/>
            <person name="Oberhansli S."/>
        </authorList>
    </citation>
    <scope>NUCLEOTIDE SEQUENCE</scope>
    <source>
        <strain evidence="2">Ena-SAMPLE-TAB-26-04-2022-14:26:32:270-5432</strain>
    </source>
</reference>
<dbReference type="SUPFAM" id="SSF160719">
    <property type="entry name" value="gpW/gp25-like"/>
    <property type="match status" value="1"/>
</dbReference>
<accession>A0ABM9G353</accession>
<dbReference type="Proteomes" id="UP001154322">
    <property type="component" value="Unassembled WGS sequence"/>
</dbReference>
<feature type="domain" description="IraD/Gp25-like" evidence="1">
    <location>
        <begin position="19"/>
        <end position="100"/>
    </location>
</feature>
<dbReference type="RefSeq" id="WP_213427784.1">
    <property type="nucleotide sequence ID" value="NZ_AP031286.1"/>
</dbReference>
<comment type="caution">
    <text evidence="2">The sequence shown here is derived from an EMBL/GenBank/DDBJ whole genome shotgun (WGS) entry which is preliminary data.</text>
</comment>
<dbReference type="InterPro" id="IPR007048">
    <property type="entry name" value="IraD/Gp25-like"/>
</dbReference>
<dbReference type="EMBL" id="CALYLO010000004">
    <property type="protein sequence ID" value="CAH8246054.1"/>
    <property type="molecule type" value="Genomic_DNA"/>
</dbReference>
<evidence type="ECO:0000259" key="1">
    <source>
        <dbReference type="Pfam" id="PF04965"/>
    </source>
</evidence>
<proteinExistence type="predicted"/>
<dbReference type="Pfam" id="PF04965">
    <property type="entry name" value="GPW_gp25"/>
    <property type="match status" value="1"/>
</dbReference>
<evidence type="ECO:0000313" key="2">
    <source>
        <dbReference type="EMBL" id="CAH8246054.1"/>
    </source>
</evidence>
<dbReference type="Gene3D" id="3.10.450.40">
    <property type="match status" value="1"/>
</dbReference>
<organism evidence="2 3">
    <name type="scientific">Paenibacillus melissococcoides</name>
    <dbReference type="NCBI Taxonomy" id="2912268"/>
    <lineage>
        <taxon>Bacteria</taxon>
        <taxon>Bacillati</taxon>
        <taxon>Bacillota</taxon>
        <taxon>Bacilli</taxon>
        <taxon>Bacillales</taxon>
        <taxon>Paenibacillaceae</taxon>
        <taxon>Paenibacillus</taxon>
    </lineage>
</organism>
<name>A0ABM9G353_9BACL</name>
<gene>
    <name evidence="2" type="ORF">WJ0W_003291</name>
</gene>
<evidence type="ECO:0000313" key="3">
    <source>
        <dbReference type="Proteomes" id="UP001154322"/>
    </source>
</evidence>
<protein>
    <submittedName>
        <fullName evidence="2">GPW/gp25 family protein</fullName>
    </submittedName>
</protein>
<sequence>MNEVAGKSEPIDFGATGPNEVAQNIRTILTTIQGTVPLDRGLGMEITALDTPIEWAKAQLTAQIYDLLQEYEPRAEVLEVNFKQEERGGKLIPIVRYRLKEGEEDDDTDEYI</sequence>
<keyword evidence="3" id="KW-1185">Reference proteome</keyword>